<sequence length="301" mass="34047">MNSARYPTYAINLILSTPWDQFSGMDIMDETLRNVKSLLPQGLISIIYSETDPYSPEKHELLQNHLSAISPMLMHGNNRFHATMSVLQSIRHYVQPVKKECDHLKERLSDTKMVLDSCNKDVETLKRYEQNLVTLASRATPPVTPTIQRTAPKDNNRPLNNNNPFSPQVQHSKNLGSQLTAPRMAKTPPMTKRSGLNTSTPSSNPFANVTRNNVSNNYNINNPPPFMPTPDSPPSHSEYPPAMPANIPSPNTAKKRDRDFERRAEYGNQTHEFQPADEQAKPKKQKTVPVSLHLSLDNFRK</sequence>
<feature type="compositionally biased region" description="Polar residues" evidence="1">
    <location>
        <begin position="194"/>
        <end position="211"/>
    </location>
</feature>
<dbReference type="EMBL" id="MZ420154">
    <property type="protein sequence ID" value="QYA18856.1"/>
    <property type="molecule type" value="Genomic_DNA"/>
</dbReference>
<proteinExistence type="predicted"/>
<feature type="region of interest" description="Disordered" evidence="1">
    <location>
        <begin position="139"/>
        <end position="301"/>
    </location>
</feature>
<feature type="compositionally biased region" description="Low complexity" evidence="1">
    <location>
        <begin position="212"/>
        <end position="221"/>
    </location>
</feature>
<gene>
    <name evidence="2" type="ORF">KOM_12_588</name>
</gene>
<protein>
    <submittedName>
        <fullName evidence="2">Uncharacterized protein</fullName>
    </submittedName>
</protein>
<name>A0A8F8KPV4_9VIRU</name>
<evidence type="ECO:0000256" key="1">
    <source>
        <dbReference type="SAM" id="MobiDB-lite"/>
    </source>
</evidence>
<accession>A0A8F8KPV4</accession>
<organism evidence="2">
    <name type="scientific">Clandestinovirus</name>
    <dbReference type="NCBI Taxonomy" id="2831644"/>
    <lineage>
        <taxon>Viruses</taxon>
    </lineage>
</organism>
<evidence type="ECO:0000313" key="2">
    <source>
        <dbReference type="EMBL" id="QYA18856.1"/>
    </source>
</evidence>
<feature type="compositionally biased region" description="Pro residues" evidence="1">
    <location>
        <begin position="222"/>
        <end position="233"/>
    </location>
</feature>
<feature type="compositionally biased region" description="Basic and acidic residues" evidence="1">
    <location>
        <begin position="254"/>
        <end position="265"/>
    </location>
</feature>
<feature type="compositionally biased region" description="Low complexity" evidence="1">
    <location>
        <begin position="157"/>
        <end position="167"/>
    </location>
</feature>
<feature type="compositionally biased region" description="Polar residues" evidence="1">
    <location>
        <begin position="168"/>
        <end position="180"/>
    </location>
</feature>
<reference evidence="2" key="1">
    <citation type="submission" date="2021-06" db="EMBL/GenBank/DDBJ databases">
        <authorList>
            <person name="Rolland C."/>
        </authorList>
    </citation>
    <scope>NUCLEOTIDE SEQUENCE</scope>
    <source>
        <strain evidence="2">347.936635</strain>
    </source>
</reference>